<dbReference type="GeneTree" id="ENSGT00940000165545"/>
<keyword evidence="3" id="KW-1185">Reference proteome</keyword>
<dbReference type="InterPro" id="IPR036116">
    <property type="entry name" value="FN3_sf"/>
</dbReference>
<feature type="domain" description="Fibronectin type-III" evidence="1">
    <location>
        <begin position="1"/>
        <end position="96"/>
    </location>
</feature>
<evidence type="ECO:0000313" key="2">
    <source>
        <dbReference type="Ensembl" id="ENSORLP00000020023.2"/>
    </source>
</evidence>
<reference evidence="2 3" key="1">
    <citation type="journal article" date="2007" name="Nature">
        <title>The medaka draft genome and insights into vertebrate genome evolution.</title>
        <authorList>
            <person name="Kasahara M."/>
            <person name="Naruse K."/>
            <person name="Sasaki S."/>
            <person name="Nakatani Y."/>
            <person name="Qu W."/>
            <person name="Ahsan B."/>
            <person name="Yamada T."/>
            <person name="Nagayasu Y."/>
            <person name="Doi K."/>
            <person name="Kasai Y."/>
            <person name="Jindo T."/>
            <person name="Kobayashi D."/>
            <person name="Shimada A."/>
            <person name="Toyoda A."/>
            <person name="Kuroki Y."/>
            <person name="Fujiyama A."/>
            <person name="Sasaki T."/>
            <person name="Shimizu A."/>
            <person name="Asakawa S."/>
            <person name="Shimizu N."/>
            <person name="Hashimoto S."/>
            <person name="Yang J."/>
            <person name="Lee Y."/>
            <person name="Matsushima K."/>
            <person name="Sugano S."/>
            <person name="Sakaizumi M."/>
            <person name="Narita T."/>
            <person name="Ohishi K."/>
            <person name="Haga S."/>
            <person name="Ohta F."/>
            <person name="Nomoto H."/>
            <person name="Nogata K."/>
            <person name="Morishita T."/>
            <person name="Endo T."/>
            <person name="Shin-I T."/>
            <person name="Takeda H."/>
            <person name="Morishita S."/>
            <person name="Kohara Y."/>
        </authorList>
    </citation>
    <scope>NUCLEOTIDE SEQUENCE [LARGE SCALE GENOMIC DNA]</scope>
    <source>
        <strain evidence="2 3">Hd-rR</strain>
    </source>
</reference>
<dbReference type="InParanoid" id="H2MMS7"/>
<dbReference type="Proteomes" id="UP000001038">
    <property type="component" value="Chromosome 4"/>
</dbReference>
<evidence type="ECO:0000259" key="1">
    <source>
        <dbReference type="PROSITE" id="PS50853"/>
    </source>
</evidence>
<dbReference type="HOGENOM" id="CLU_107630_0_0_1"/>
<dbReference type="PANTHER" id="PTHR37361:SF4">
    <property type="entry name" value="FIBRONECTIN TYPE-III DOMAIN-CONTAINING PROTEIN"/>
    <property type="match status" value="1"/>
</dbReference>
<name>H2MMS7_ORYLA</name>
<accession>H2MMS7</accession>
<organism evidence="2 3">
    <name type="scientific">Oryzias latipes</name>
    <name type="common">Japanese rice fish</name>
    <name type="synonym">Japanese killifish</name>
    <dbReference type="NCBI Taxonomy" id="8090"/>
    <lineage>
        <taxon>Eukaryota</taxon>
        <taxon>Metazoa</taxon>
        <taxon>Chordata</taxon>
        <taxon>Craniata</taxon>
        <taxon>Vertebrata</taxon>
        <taxon>Euteleostomi</taxon>
        <taxon>Actinopterygii</taxon>
        <taxon>Neopterygii</taxon>
        <taxon>Teleostei</taxon>
        <taxon>Neoteleostei</taxon>
        <taxon>Acanthomorphata</taxon>
        <taxon>Ovalentaria</taxon>
        <taxon>Atherinomorphae</taxon>
        <taxon>Beloniformes</taxon>
        <taxon>Adrianichthyidae</taxon>
        <taxon>Oryziinae</taxon>
        <taxon>Oryzias</taxon>
    </lineage>
</organism>
<dbReference type="Bgee" id="ENSORLG00000015997">
    <property type="expression patterns" value="Expressed in sexually immature organism and 8 other cell types or tissues"/>
</dbReference>
<dbReference type="PANTHER" id="PTHR37361">
    <property type="entry name" value="FIBRONECTIN TYPE III DOMAIN-CONTAINING PROTEIN 9"/>
    <property type="match status" value="1"/>
</dbReference>
<dbReference type="Ensembl" id="ENSORLT00000020024.2">
    <property type="protein sequence ID" value="ENSORLP00000020023.2"/>
    <property type="gene ID" value="ENSORLG00000015997.2"/>
</dbReference>
<reference evidence="2" key="2">
    <citation type="submission" date="2025-08" db="UniProtKB">
        <authorList>
            <consortium name="Ensembl"/>
        </authorList>
    </citation>
    <scope>IDENTIFICATION</scope>
    <source>
        <strain evidence="2">Hd-rR</strain>
    </source>
</reference>
<dbReference type="PROSITE" id="PS50853">
    <property type="entry name" value="FN3"/>
    <property type="match status" value="1"/>
</dbReference>
<proteinExistence type="predicted"/>
<reference evidence="2" key="3">
    <citation type="submission" date="2025-09" db="UniProtKB">
        <authorList>
            <consortium name="Ensembl"/>
        </authorList>
    </citation>
    <scope>IDENTIFICATION</scope>
    <source>
        <strain evidence="2">Hd-rR</strain>
    </source>
</reference>
<evidence type="ECO:0000313" key="3">
    <source>
        <dbReference type="Proteomes" id="UP000001038"/>
    </source>
</evidence>
<dbReference type="CDD" id="cd00063">
    <property type="entry name" value="FN3"/>
    <property type="match status" value="1"/>
</dbReference>
<protein>
    <recommendedName>
        <fullName evidence="1">Fibronectin type-III domain-containing protein</fullName>
    </recommendedName>
</protein>
<dbReference type="AlphaFoldDB" id="H2MMS7"/>
<dbReference type="SUPFAM" id="SSF49265">
    <property type="entry name" value="Fibronectin type III"/>
    <property type="match status" value="1"/>
</dbReference>
<sequence>MGVTVYNISATSVRVSWPPSPTCRDTFYSVMYDPNWNSLIMGYKRKSFKHEERIPVSQTGTHLANLLPLTAYFLCVTCQAADPVREQCKVFSTLSESSETHDRGGWEHMAGVWLTCCLLLLVYGHQIRVFYLRLDLIIQELLLEFGQGVVSAVIVQIQRIQNIPAKDLPTKKVKNSVFHWSNKRKSMAVHASGPKECFGAGCVTEQRKG</sequence>
<dbReference type="Gene3D" id="2.60.40.10">
    <property type="entry name" value="Immunoglobulins"/>
    <property type="match status" value="1"/>
</dbReference>
<dbReference type="InterPro" id="IPR013783">
    <property type="entry name" value="Ig-like_fold"/>
</dbReference>
<dbReference type="InterPro" id="IPR003961">
    <property type="entry name" value="FN3_dom"/>
</dbReference>
<dbReference type="eggNOG" id="ENOG502RYGM">
    <property type="taxonomic scope" value="Eukaryota"/>
</dbReference>